<evidence type="ECO:0000313" key="5">
    <source>
        <dbReference type="Proteomes" id="UP000095767"/>
    </source>
</evidence>
<comment type="caution">
    <text evidence="4">The sequence shown here is derived from an EMBL/GenBank/DDBJ whole genome shotgun (WGS) entry which is preliminary data.</text>
</comment>
<keyword evidence="4" id="KW-0808">Transferase</keyword>
<dbReference type="STRING" id="888268.A0A1E5W5U7"/>
<feature type="non-terminal residue" evidence="4">
    <location>
        <position position="1"/>
    </location>
</feature>
<keyword evidence="2" id="KW-0067">ATP-binding</keyword>
<dbReference type="OrthoDB" id="683371at2759"/>
<keyword evidence="4" id="KW-0675">Receptor</keyword>
<keyword evidence="4" id="KW-0418">Kinase</keyword>
<dbReference type="FunFam" id="1.10.510.10:FF:001731">
    <property type="match status" value="1"/>
</dbReference>
<dbReference type="InterPro" id="IPR011009">
    <property type="entry name" value="Kinase-like_dom_sf"/>
</dbReference>
<feature type="domain" description="Protein kinase" evidence="3">
    <location>
        <begin position="1"/>
        <end position="166"/>
    </location>
</feature>
<evidence type="ECO:0000259" key="3">
    <source>
        <dbReference type="PROSITE" id="PS50011"/>
    </source>
</evidence>
<accession>A0A1E5W5U7</accession>
<dbReference type="EMBL" id="LWDX02020681">
    <property type="protein sequence ID" value="OEL32648.1"/>
    <property type="molecule type" value="Genomic_DNA"/>
</dbReference>
<dbReference type="PROSITE" id="PS50011">
    <property type="entry name" value="PROTEIN_KINASE_DOM"/>
    <property type="match status" value="1"/>
</dbReference>
<dbReference type="Pfam" id="PF00069">
    <property type="entry name" value="Pkinase"/>
    <property type="match status" value="1"/>
</dbReference>
<dbReference type="PROSITE" id="PS00108">
    <property type="entry name" value="PROTEIN_KINASE_ST"/>
    <property type="match status" value="1"/>
</dbReference>
<dbReference type="Gene3D" id="1.10.510.10">
    <property type="entry name" value="Transferase(Phosphotransferase) domain 1"/>
    <property type="match status" value="1"/>
</dbReference>
<protein>
    <submittedName>
        <fullName evidence="4">L-type lectin-domain containing receptor kinase IV.1</fullName>
    </submittedName>
</protein>
<dbReference type="GO" id="GO:0004672">
    <property type="term" value="F:protein kinase activity"/>
    <property type="evidence" value="ECO:0007669"/>
    <property type="project" value="InterPro"/>
</dbReference>
<reference evidence="4 5" key="1">
    <citation type="submission" date="2016-09" db="EMBL/GenBank/DDBJ databases">
        <title>The draft genome of Dichanthelium oligosanthes: A C3 panicoid grass species.</title>
        <authorList>
            <person name="Studer A.J."/>
            <person name="Schnable J.C."/>
            <person name="Brutnell T.P."/>
        </authorList>
    </citation>
    <scope>NUCLEOTIDE SEQUENCE [LARGE SCALE GENOMIC DNA]</scope>
    <source>
        <strain evidence="5">cv. Kellogg 1175</strain>
        <tissue evidence="4">Leaf</tissue>
    </source>
</reference>
<keyword evidence="5" id="KW-1185">Reference proteome</keyword>
<dbReference type="GO" id="GO:0030246">
    <property type="term" value="F:carbohydrate binding"/>
    <property type="evidence" value="ECO:0007669"/>
    <property type="project" value="UniProtKB-KW"/>
</dbReference>
<proteinExistence type="predicted"/>
<organism evidence="4 5">
    <name type="scientific">Dichanthelium oligosanthes</name>
    <dbReference type="NCBI Taxonomy" id="888268"/>
    <lineage>
        <taxon>Eukaryota</taxon>
        <taxon>Viridiplantae</taxon>
        <taxon>Streptophyta</taxon>
        <taxon>Embryophyta</taxon>
        <taxon>Tracheophyta</taxon>
        <taxon>Spermatophyta</taxon>
        <taxon>Magnoliopsida</taxon>
        <taxon>Liliopsida</taxon>
        <taxon>Poales</taxon>
        <taxon>Poaceae</taxon>
        <taxon>PACMAD clade</taxon>
        <taxon>Panicoideae</taxon>
        <taxon>Panicodae</taxon>
        <taxon>Paniceae</taxon>
        <taxon>Dichantheliinae</taxon>
        <taxon>Dichanthelium</taxon>
    </lineage>
</organism>
<gene>
    <name evidence="4" type="ORF">BAE44_0006333</name>
</gene>
<dbReference type="Gene3D" id="3.30.200.20">
    <property type="entry name" value="Phosphorylase Kinase, domain 1"/>
    <property type="match status" value="1"/>
</dbReference>
<dbReference type="PANTHER" id="PTHR27007">
    <property type="match status" value="1"/>
</dbReference>
<dbReference type="InterPro" id="IPR008271">
    <property type="entry name" value="Ser/Thr_kinase_AS"/>
</dbReference>
<dbReference type="AlphaFoldDB" id="A0A1E5W5U7"/>
<dbReference type="SMART" id="SM00220">
    <property type="entry name" value="S_TKc"/>
    <property type="match status" value="1"/>
</dbReference>
<dbReference type="GO" id="GO:0005524">
    <property type="term" value="F:ATP binding"/>
    <property type="evidence" value="ECO:0007669"/>
    <property type="project" value="UniProtKB-KW"/>
</dbReference>
<keyword evidence="1" id="KW-0547">Nucleotide-binding</keyword>
<dbReference type="InterPro" id="IPR050528">
    <property type="entry name" value="L-type_Lectin-RKs"/>
</dbReference>
<dbReference type="InterPro" id="IPR000719">
    <property type="entry name" value="Prot_kinase_dom"/>
</dbReference>
<dbReference type="Proteomes" id="UP000095767">
    <property type="component" value="Unassembled WGS sequence"/>
</dbReference>
<keyword evidence="4" id="KW-0430">Lectin</keyword>
<sequence>IKEFVAEVVSIGQLQHRNLVQLLGYCHRKGELILVHEYMSRGSLEKYLYDEDKPILSWEQRFQIIKGISSGLLYLHEEWEKVVLHWDIKPSNVLLDDEMNGRLGDFGLAKLYDHDADPQTTHVVGTIGYLASSKIGMHYILRVVGADPQTTHALPVILMVLTESKE</sequence>
<name>A0A1E5W5U7_9POAL</name>
<evidence type="ECO:0000256" key="2">
    <source>
        <dbReference type="ARBA" id="ARBA00022840"/>
    </source>
</evidence>
<evidence type="ECO:0000313" key="4">
    <source>
        <dbReference type="EMBL" id="OEL32648.1"/>
    </source>
</evidence>
<evidence type="ECO:0000256" key="1">
    <source>
        <dbReference type="ARBA" id="ARBA00022741"/>
    </source>
</evidence>
<dbReference type="SUPFAM" id="SSF56112">
    <property type="entry name" value="Protein kinase-like (PK-like)"/>
    <property type="match status" value="1"/>
</dbReference>